<keyword evidence="8" id="KW-1185">Reference proteome</keyword>
<protein>
    <submittedName>
        <fullName evidence="7">Adenylate/guanylate cyclase domain-containing protein</fullName>
    </submittedName>
</protein>
<feature type="domain" description="Guanylate cyclase" evidence="6">
    <location>
        <begin position="247"/>
        <end position="370"/>
    </location>
</feature>
<gene>
    <name evidence="7" type="ORF">IQ266_26800</name>
</gene>
<dbReference type="Proteomes" id="UP000625316">
    <property type="component" value="Unassembled WGS sequence"/>
</dbReference>
<feature type="transmembrane region" description="Helical" evidence="5">
    <location>
        <begin position="161"/>
        <end position="179"/>
    </location>
</feature>
<dbReference type="PANTHER" id="PTHR43081:SF17">
    <property type="entry name" value="BLL5647 PROTEIN"/>
    <property type="match status" value="1"/>
</dbReference>
<dbReference type="InterPro" id="IPR050697">
    <property type="entry name" value="Adenylyl/Guanylyl_Cyclase_3/4"/>
</dbReference>
<dbReference type="PANTHER" id="PTHR43081">
    <property type="entry name" value="ADENYLATE CYCLASE, TERMINAL-DIFFERENTIATION SPECIFIC-RELATED"/>
    <property type="match status" value="1"/>
</dbReference>
<dbReference type="GO" id="GO:0005886">
    <property type="term" value="C:plasma membrane"/>
    <property type="evidence" value="ECO:0007669"/>
    <property type="project" value="UniProtKB-SubCell"/>
</dbReference>
<dbReference type="CDD" id="cd07302">
    <property type="entry name" value="CHD"/>
    <property type="match status" value="1"/>
</dbReference>
<dbReference type="SMART" id="SM00044">
    <property type="entry name" value="CYCc"/>
    <property type="match status" value="1"/>
</dbReference>
<evidence type="ECO:0000313" key="7">
    <source>
        <dbReference type="EMBL" id="MBE9033348.1"/>
    </source>
</evidence>
<evidence type="ECO:0000256" key="1">
    <source>
        <dbReference type="ARBA" id="ARBA00004651"/>
    </source>
</evidence>
<evidence type="ECO:0000256" key="5">
    <source>
        <dbReference type="SAM" id="Phobius"/>
    </source>
</evidence>
<dbReference type="EMBL" id="JADEXQ010000181">
    <property type="protein sequence ID" value="MBE9033348.1"/>
    <property type="molecule type" value="Genomic_DNA"/>
</dbReference>
<comment type="similarity">
    <text evidence="2">Belongs to the adenylyl cyclase class-3 family.</text>
</comment>
<dbReference type="SUPFAM" id="SSF55073">
    <property type="entry name" value="Nucleotide cyclase"/>
    <property type="match status" value="1"/>
</dbReference>
<feature type="transmembrane region" description="Helical" evidence="5">
    <location>
        <begin position="71"/>
        <end position="93"/>
    </location>
</feature>
<feature type="transmembrane region" description="Helical" evidence="5">
    <location>
        <begin position="185"/>
        <end position="205"/>
    </location>
</feature>
<dbReference type="PROSITE" id="PS50125">
    <property type="entry name" value="GUANYLATE_CYCLASE_2"/>
    <property type="match status" value="1"/>
</dbReference>
<comment type="caution">
    <text evidence="7">The sequence shown here is derived from an EMBL/GenBank/DDBJ whole genome shotgun (WGS) entry which is preliminary data.</text>
</comment>
<name>A0A928Z755_9CYAN</name>
<evidence type="ECO:0000256" key="3">
    <source>
        <dbReference type="ARBA" id="ARBA00022475"/>
    </source>
</evidence>
<keyword evidence="4 5" id="KW-0472">Membrane</keyword>
<feature type="transmembrane region" description="Helical" evidence="5">
    <location>
        <begin position="41"/>
        <end position="65"/>
    </location>
</feature>
<feature type="transmembrane region" description="Helical" evidence="5">
    <location>
        <begin position="105"/>
        <end position="129"/>
    </location>
</feature>
<dbReference type="GO" id="GO:0006171">
    <property type="term" value="P:cAMP biosynthetic process"/>
    <property type="evidence" value="ECO:0007669"/>
    <property type="project" value="TreeGrafter"/>
</dbReference>
<dbReference type="AlphaFoldDB" id="A0A928Z755"/>
<feature type="transmembrane region" description="Helical" evidence="5">
    <location>
        <begin position="135"/>
        <end position="154"/>
    </location>
</feature>
<accession>A0A928Z755</accession>
<dbReference type="InterPro" id="IPR001054">
    <property type="entry name" value="A/G_cyclase"/>
</dbReference>
<evidence type="ECO:0000259" key="6">
    <source>
        <dbReference type="PROSITE" id="PS50125"/>
    </source>
</evidence>
<sequence>MTESNAAQLPESAVAPVARSMQRAIDQVIDQEALKNERKLAYVRVVVLLISSILDVLIFCFPQALLNEASVPPTIALISLSAFGISAALLWALRQRSTWRWLPQLQIAIPLFDSILIALFITNIWHVLGQSKPEIITNIAALCCLLAVSGGVRIRRRASGATTILALSNFTYAAALFGLNSAISAFVLFTILSIGLMGILTSGIVRRQSKNEAGRRLMQQFLPVNVVDAAFETPMELLERPRSFDVTIMVTDLRGFTHYSENLEPAAVMEFLNQLQGLLSQIVVQHGGWVDKFMGDGMLAVFGAPQPLDNHAEKALAAAQTMLLEVAQLSTLPVGIGLHSGSVVAGCLGADGHLEFTVIGDTVNVASRIEALTKQVGVSLLVSQITQQRLPLSAPPLQSVGDMPIRGRDAPIELFTLPN</sequence>
<proteinExistence type="inferred from homology"/>
<organism evidence="7 8">
    <name type="scientific">Romeriopsis navalis LEGE 11480</name>
    <dbReference type="NCBI Taxonomy" id="2777977"/>
    <lineage>
        <taxon>Bacteria</taxon>
        <taxon>Bacillati</taxon>
        <taxon>Cyanobacteriota</taxon>
        <taxon>Cyanophyceae</taxon>
        <taxon>Leptolyngbyales</taxon>
        <taxon>Leptolyngbyaceae</taxon>
        <taxon>Romeriopsis</taxon>
        <taxon>Romeriopsis navalis</taxon>
    </lineage>
</organism>
<evidence type="ECO:0000313" key="8">
    <source>
        <dbReference type="Proteomes" id="UP000625316"/>
    </source>
</evidence>
<dbReference type="RefSeq" id="WP_264328155.1">
    <property type="nucleotide sequence ID" value="NZ_JADEXQ010000181.1"/>
</dbReference>
<comment type="subcellular location">
    <subcellularLocation>
        <location evidence="1">Cell membrane</location>
        <topology evidence="1">Multi-pass membrane protein</topology>
    </subcellularLocation>
</comment>
<dbReference type="GO" id="GO:0035556">
    <property type="term" value="P:intracellular signal transduction"/>
    <property type="evidence" value="ECO:0007669"/>
    <property type="project" value="InterPro"/>
</dbReference>
<dbReference type="Gene3D" id="3.30.70.1230">
    <property type="entry name" value="Nucleotide cyclase"/>
    <property type="match status" value="1"/>
</dbReference>
<dbReference type="InterPro" id="IPR029787">
    <property type="entry name" value="Nucleotide_cyclase"/>
</dbReference>
<keyword evidence="5" id="KW-1133">Transmembrane helix</keyword>
<evidence type="ECO:0000256" key="2">
    <source>
        <dbReference type="ARBA" id="ARBA00005381"/>
    </source>
</evidence>
<keyword evidence="3" id="KW-1003">Cell membrane</keyword>
<evidence type="ECO:0000256" key="4">
    <source>
        <dbReference type="ARBA" id="ARBA00023136"/>
    </source>
</evidence>
<dbReference type="GO" id="GO:0004016">
    <property type="term" value="F:adenylate cyclase activity"/>
    <property type="evidence" value="ECO:0007669"/>
    <property type="project" value="UniProtKB-ARBA"/>
</dbReference>
<keyword evidence="5" id="KW-0812">Transmembrane</keyword>
<dbReference type="Pfam" id="PF00211">
    <property type="entry name" value="Guanylate_cyc"/>
    <property type="match status" value="1"/>
</dbReference>
<reference evidence="7" key="1">
    <citation type="submission" date="2020-10" db="EMBL/GenBank/DDBJ databases">
        <authorList>
            <person name="Castelo-Branco R."/>
            <person name="Eusebio N."/>
            <person name="Adriana R."/>
            <person name="Vieira A."/>
            <person name="Brugerolle De Fraissinette N."/>
            <person name="Rezende De Castro R."/>
            <person name="Schneider M.P."/>
            <person name="Vasconcelos V."/>
            <person name="Leao P.N."/>
        </authorList>
    </citation>
    <scope>NUCLEOTIDE SEQUENCE</scope>
    <source>
        <strain evidence="7">LEGE 11480</strain>
    </source>
</reference>